<comment type="caution">
    <text evidence="9">The sequence shown here is derived from an EMBL/GenBank/DDBJ whole genome shotgun (WGS) entry which is preliminary data.</text>
</comment>
<keyword evidence="3" id="KW-0032">Aminotransferase</keyword>
<dbReference type="InterPro" id="IPR000524">
    <property type="entry name" value="Tscrpt_reg_HTH_GntR"/>
</dbReference>
<dbReference type="InterPro" id="IPR036390">
    <property type="entry name" value="WH_DNA-bd_sf"/>
</dbReference>
<dbReference type="Pfam" id="PF00392">
    <property type="entry name" value="GntR"/>
    <property type="match status" value="1"/>
</dbReference>
<dbReference type="Gene3D" id="3.40.640.10">
    <property type="entry name" value="Type I PLP-dependent aspartate aminotransferase-like (Major domain)"/>
    <property type="match status" value="1"/>
</dbReference>
<dbReference type="PATRIC" id="fig|889306.3.peg.299"/>
<dbReference type="InterPro" id="IPR051446">
    <property type="entry name" value="HTH_trans_reg/aminotransferase"/>
</dbReference>
<dbReference type="OrthoDB" id="9808770at2"/>
<evidence type="ECO:0000313" key="9">
    <source>
        <dbReference type="EMBL" id="KIL51925.1"/>
    </source>
</evidence>
<evidence type="ECO:0000256" key="4">
    <source>
        <dbReference type="ARBA" id="ARBA00022898"/>
    </source>
</evidence>
<dbReference type="PANTHER" id="PTHR46577">
    <property type="entry name" value="HTH-TYPE TRANSCRIPTIONAL REGULATORY PROTEIN GABR"/>
    <property type="match status" value="1"/>
</dbReference>
<evidence type="ECO:0000256" key="6">
    <source>
        <dbReference type="ARBA" id="ARBA00023125"/>
    </source>
</evidence>
<proteinExistence type="inferred from homology"/>
<dbReference type="InterPro" id="IPR015424">
    <property type="entry name" value="PyrdxlP-dep_Trfase"/>
</dbReference>
<dbReference type="GO" id="GO:0003700">
    <property type="term" value="F:DNA-binding transcription factor activity"/>
    <property type="evidence" value="ECO:0007669"/>
    <property type="project" value="InterPro"/>
</dbReference>
<keyword evidence="7" id="KW-0804">Transcription</keyword>
<protein>
    <recommendedName>
        <fullName evidence="8">HTH gntR-type domain-containing protein</fullName>
    </recommendedName>
</protein>
<dbReference type="GO" id="GO:0008483">
    <property type="term" value="F:transaminase activity"/>
    <property type="evidence" value="ECO:0007669"/>
    <property type="project" value="UniProtKB-KW"/>
</dbReference>
<sequence>MIDITPELNPQGNEPLYSQLYHFIKEEIRSGRIPSGEKLPSKRKLSNHLSISQNTVITAYEQLMAEGYITSQPRKGVFVSLIQEDLHPASTNAPTKPVEQDNSFSDSMKYDFSHGKIDLASFPFSIWRKLSQEALFYDQSEFFLTGHPQGEFLLREQIAKYLYQSRGVICSPEQLVVGAGTQYMIQFISLLLDGGDLVGFEEPGFHRTRTAFEDHHIKTVPIPLDEHGIRIDMLENSNAHNAYVTPSHQFPYGMIMPISRRLELLQWANERNGYIIEDDYDGEFRYRGRPIPALQGLDANQRVIYLGTFSKSLIPSLRISYMVLPEPLLQVYLNKLTIYKQTVSRLHQHTLYLFMKNGHWETHLNRLRTIYRKKHQILLASIKKYMQNRVEIIGEHAGLHILIKVNKSIAEKSLIKLGNDYQVKFYPTSVYYVSKDSGLPKILLGFGGLSEEEIEEGIKKLSQAWFEGD</sequence>
<evidence type="ECO:0000256" key="7">
    <source>
        <dbReference type="ARBA" id="ARBA00023163"/>
    </source>
</evidence>
<dbReference type="RefSeq" id="WP_041085681.1">
    <property type="nucleotide sequence ID" value="NZ_JXRP01000006.1"/>
</dbReference>
<evidence type="ECO:0000256" key="1">
    <source>
        <dbReference type="ARBA" id="ARBA00001933"/>
    </source>
</evidence>
<reference evidence="9 10" key="1">
    <citation type="submission" date="2015-01" db="EMBL/GenBank/DDBJ databases">
        <title>Genome sequencing of Jeotgalibacillus soli.</title>
        <authorList>
            <person name="Goh K.M."/>
            <person name="Chan K.-G."/>
            <person name="Yaakop A.S."/>
            <person name="Ee R."/>
            <person name="Gan H.M."/>
            <person name="Chan C.S."/>
        </authorList>
    </citation>
    <scope>NUCLEOTIDE SEQUENCE [LARGE SCALE GENOMIC DNA]</scope>
    <source>
        <strain evidence="9 10">P9</strain>
    </source>
</reference>
<dbReference type="CDD" id="cd00609">
    <property type="entry name" value="AAT_like"/>
    <property type="match status" value="1"/>
</dbReference>
<evidence type="ECO:0000256" key="3">
    <source>
        <dbReference type="ARBA" id="ARBA00022576"/>
    </source>
</evidence>
<keyword evidence="10" id="KW-1185">Reference proteome</keyword>
<dbReference type="InterPro" id="IPR036388">
    <property type="entry name" value="WH-like_DNA-bd_sf"/>
</dbReference>
<name>A0A0C2RNS5_9BACL</name>
<dbReference type="PROSITE" id="PS50949">
    <property type="entry name" value="HTH_GNTR"/>
    <property type="match status" value="1"/>
</dbReference>
<dbReference type="GO" id="GO:0030170">
    <property type="term" value="F:pyridoxal phosphate binding"/>
    <property type="evidence" value="ECO:0007669"/>
    <property type="project" value="InterPro"/>
</dbReference>
<keyword evidence="5" id="KW-0805">Transcription regulation</keyword>
<organism evidence="9 10">
    <name type="scientific">Jeotgalibacillus soli</name>
    <dbReference type="NCBI Taxonomy" id="889306"/>
    <lineage>
        <taxon>Bacteria</taxon>
        <taxon>Bacillati</taxon>
        <taxon>Bacillota</taxon>
        <taxon>Bacilli</taxon>
        <taxon>Bacillales</taxon>
        <taxon>Caryophanaceae</taxon>
        <taxon>Jeotgalibacillus</taxon>
    </lineage>
</organism>
<dbReference type="AlphaFoldDB" id="A0A0C2RNS5"/>
<feature type="domain" description="HTH gntR-type" evidence="8">
    <location>
        <begin position="14"/>
        <end position="82"/>
    </location>
</feature>
<gene>
    <name evidence="9" type="ORF">KP78_02950</name>
</gene>
<evidence type="ECO:0000259" key="8">
    <source>
        <dbReference type="PROSITE" id="PS50949"/>
    </source>
</evidence>
<dbReference type="EMBL" id="JXRP01000006">
    <property type="protein sequence ID" value="KIL51925.1"/>
    <property type="molecule type" value="Genomic_DNA"/>
</dbReference>
<dbReference type="Proteomes" id="UP000031938">
    <property type="component" value="Unassembled WGS sequence"/>
</dbReference>
<keyword evidence="4" id="KW-0663">Pyridoxal phosphate</keyword>
<comment type="cofactor">
    <cofactor evidence="1">
        <name>pyridoxal 5'-phosphate</name>
        <dbReference type="ChEBI" id="CHEBI:597326"/>
    </cofactor>
</comment>
<dbReference type="InterPro" id="IPR004839">
    <property type="entry name" value="Aminotransferase_I/II_large"/>
</dbReference>
<dbReference type="GO" id="GO:0003677">
    <property type="term" value="F:DNA binding"/>
    <property type="evidence" value="ECO:0007669"/>
    <property type="project" value="UniProtKB-KW"/>
</dbReference>
<dbReference type="SUPFAM" id="SSF53383">
    <property type="entry name" value="PLP-dependent transferases"/>
    <property type="match status" value="1"/>
</dbReference>
<evidence type="ECO:0000256" key="5">
    <source>
        <dbReference type="ARBA" id="ARBA00023015"/>
    </source>
</evidence>
<accession>A0A0C2RNS5</accession>
<dbReference type="CDD" id="cd07377">
    <property type="entry name" value="WHTH_GntR"/>
    <property type="match status" value="1"/>
</dbReference>
<keyword evidence="6" id="KW-0238">DNA-binding</keyword>
<dbReference type="STRING" id="889306.KP78_02950"/>
<dbReference type="SUPFAM" id="SSF46785">
    <property type="entry name" value="Winged helix' DNA-binding domain"/>
    <property type="match status" value="1"/>
</dbReference>
<evidence type="ECO:0000313" key="10">
    <source>
        <dbReference type="Proteomes" id="UP000031938"/>
    </source>
</evidence>
<dbReference type="SMART" id="SM00345">
    <property type="entry name" value="HTH_GNTR"/>
    <property type="match status" value="1"/>
</dbReference>
<dbReference type="InterPro" id="IPR015421">
    <property type="entry name" value="PyrdxlP-dep_Trfase_major"/>
</dbReference>
<dbReference type="Gene3D" id="1.10.10.10">
    <property type="entry name" value="Winged helix-like DNA-binding domain superfamily/Winged helix DNA-binding domain"/>
    <property type="match status" value="1"/>
</dbReference>
<dbReference type="PANTHER" id="PTHR46577:SF1">
    <property type="entry name" value="HTH-TYPE TRANSCRIPTIONAL REGULATORY PROTEIN GABR"/>
    <property type="match status" value="1"/>
</dbReference>
<keyword evidence="3" id="KW-0808">Transferase</keyword>
<comment type="similarity">
    <text evidence="2">In the C-terminal section; belongs to the class-I pyridoxal-phosphate-dependent aminotransferase family.</text>
</comment>
<evidence type="ECO:0000256" key="2">
    <source>
        <dbReference type="ARBA" id="ARBA00005384"/>
    </source>
</evidence>
<dbReference type="Pfam" id="PF00155">
    <property type="entry name" value="Aminotran_1_2"/>
    <property type="match status" value="1"/>
</dbReference>